<dbReference type="SUPFAM" id="SSF52799">
    <property type="entry name" value="(Phosphotyrosine protein) phosphatases II"/>
    <property type="match status" value="1"/>
</dbReference>
<keyword evidence="1" id="KW-0378">Hydrolase</keyword>
<dbReference type="InterPro" id="IPR057023">
    <property type="entry name" value="PTP-SAK"/>
</dbReference>
<dbReference type="Pfam" id="PF22784">
    <property type="entry name" value="PTP-SAK"/>
    <property type="match status" value="1"/>
</dbReference>
<keyword evidence="5" id="KW-1185">Reference proteome</keyword>
<protein>
    <recommendedName>
        <fullName evidence="3">Tyrosine specific protein phosphatases domain-containing protein</fullName>
    </recommendedName>
</protein>
<evidence type="ECO:0000256" key="2">
    <source>
        <dbReference type="SAM" id="MobiDB-lite"/>
    </source>
</evidence>
<dbReference type="InterPro" id="IPR029021">
    <property type="entry name" value="Prot-tyrosine_phosphatase-like"/>
</dbReference>
<dbReference type="EMBL" id="BAAALT010000271">
    <property type="protein sequence ID" value="GAA1831753.1"/>
    <property type="molecule type" value="Genomic_DNA"/>
</dbReference>
<dbReference type="PROSITE" id="PS50056">
    <property type="entry name" value="TYR_PHOSPHATASE_2"/>
    <property type="match status" value="1"/>
</dbReference>
<feature type="domain" description="Tyrosine specific protein phosphatases" evidence="3">
    <location>
        <begin position="115"/>
        <end position="168"/>
    </location>
</feature>
<organism evidence="4 5">
    <name type="scientific">Luedemannella flava</name>
    <dbReference type="NCBI Taxonomy" id="349316"/>
    <lineage>
        <taxon>Bacteria</taxon>
        <taxon>Bacillati</taxon>
        <taxon>Actinomycetota</taxon>
        <taxon>Actinomycetes</taxon>
        <taxon>Micromonosporales</taxon>
        <taxon>Micromonosporaceae</taxon>
        <taxon>Luedemannella</taxon>
    </lineage>
</organism>
<feature type="region of interest" description="Disordered" evidence="2">
    <location>
        <begin position="1"/>
        <end position="38"/>
    </location>
</feature>
<reference evidence="4 5" key="1">
    <citation type="journal article" date="2019" name="Int. J. Syst. Evol. Microbiol.">
        <title>The Global Catalogue of Microorganisms (GCM) 10K type strain sequencing project: providing services to taxonomists for standard genome sequencing and annotation.</title>
        <authorList>
            <consortium name="The Broad Institute Genomics Platform"/>
            <consortium name="The Broad Institute Genome Sequencing Center for Infectious Disease"/>
            <person name="Wu L."/>
            <person name="Ma J."/>
        </authorList>
    </citation>
    <scope>NUCLEOTIDE SEQUENCE [LARGE SCALE GENOMIC DNA]</scope>
    <source>
        <strain evidence="4 5">JCM 13250</strain>
    </source>
</reference>
<evidence type="ECO:0000259" key="3">
    <source>
        <dbReference type="PROSITE" id="PS50056"/>
    </source>
</evidence>
<dbReference type="Gene3D" id="3.90.190.10">
    <property type="entry name" value="Protein tyrosine phosphatase superfamily"/>
    <property type="match status" value="1"/>
</dbReference>
<evidence type="ECO:0000313" key="5">
    <source>
        <dbReference type="Proteomes" id="UP001500218"/>
    </source>
</evidence>
<comment type="caution">
    <text evidence="4">The sequence shown here is derived from an EMBL/GenBank/DDBJ whole genome shotgun (WGS) entry which is preliminary data.</text>
</comment>
<evidence type="ECO:0000256" key="1">
    <source>
        <dbReference type="ARBA" id="ARBA00022801"/>
    </source>
</evidence>
<evidence type="ECO:0000313" key="4">
    <source>
        <dbReference type="EMBL" id="GAA1831753.1"/>
    </source>
</evidence>
<dbReference type="InterPro" id="IPR000387">
    <property type="entry name" value="Tyr_Pase_dom"/>
</dbReference>
<proteinExistence type="predicted"/>
<sequence>MLLQDGHPHPAARQQQRVHEAGRAAPDDTDIGLHHGGHVLIQHGPAPRARYFTAMAWDDGTGVFALPSGVRVRGRRVADPVSPADFALLLADGPTPGWAHRRVDWPDFRTPRDTADALDALSEAHRRAHAGQRVEVACRGGVGRTGTALAALVILDGLDRRAAVTWVRAHYHRRAVETLWQRRWLRHVT</sequence>
<name>A0ABN2MN71_9ACTN</name>
<gene>
    <name evidence="4" type="ORF">GCM10009682_57890</name>
</gene>
<dbReference type="Proteomes" id="UP001500218">
    <property type="component" value="Unassembled WGS sequence"/>
</dbReference>
<accession>A0ABN2MN71</accession>
<feature type="compositionally biased region" description="Basic and acidic residues" evidence="2">
    <location>
        <begin position="17"/>
        <end position="26"/>
    </location>
</feature>